<dbReference type="InterPro" id="IPR013525">
    <property type="entry name" value="ABC2_TM"/>
</dbReference>
<name>K0B008_GOTA9</name>
<accession>K0B008</accession>
<dbReference type="Gene3D" id="3.40.1710.10">
    <property type="entry name" value="abc type-2 transporter like domain"/>
    <property type="match status" value="1"/>
</dbReference>
<keyword evidence="9" id="KW-1185">Reference proteome</keyword>
<sequence>MYFLKSIFNELKNTLKNRDIIVLLLLAPIALTLLFGGVYLNDYVEEVPIAVLDEDNSSMSRMIVQQFYENNRFDLKYYANTREELEELVEDGKAKMAVYIPKDLYKDILAGRSSEVMIALDGTNMIISNNAYSSAAEIIQTIGAGAQIKAISGKGMMPQVAQNTALAFKFTDRTVYDPRMTYMNYLILGYIAIFLQQVIVSGLGISVLKDMEKLKRENNIVQTIMDIMAKIIACGFYSLISIYASVYIVSNLFNVNIRGSMESMFILSIMFIIAISGPAIILAVMTGEKIKLAQISFMLSLPTFVSCGYVWPIDQMPEALVKGVKAIWPLIYFARPFDEVLFKGVPLEVMKGNLISMAKYAAFWLPVSILMLRLRKRTKEKPVEAN</sequence>
<evidence type="ECO:0000256" key="6">
    <source>
        <dbReference type="SAM" id="Phobius"/>
    </source>
</evidence>
<dbReference type="OrthoDB" id="1711024at2"/>
<keyword evidence="3 6" id="KW-0812">Transmembrane</keyword>
<keyword evidence="5 6" id="KW-0472">Membrane</keyword>
<comment type="subcellular location">
    <subcellularLocation>
        <location evidence="1">Cell membrane</location>
        <topology evidence="1">Multi-pass membrane protein</topology>
    </subcellularLocation>
</comment>
<organism evidence="8 9">
    <name type="scientific">Gottschalkia acidurici (strain ATCC 7906 / DSM 604 / BCRC 14475 / CIP 104303 / KCTC 5404 / NCIMB 10678 / 9a)</name>
    <name type="common">Clostridium acidurici</name>
    <dbReference type="NCBI Taxonomy" id="1128398"/>
    <lineage>
        <taxon>Bacteria</taxon>
        <taxon>Bacillati</taxon>
        <taxon>Bacillota</taxon>
        <taxon>Tissierellia</taxon>
        <taxon>Tissierellales</taxon>
        <taxon>Gottschalkiaceae</taxon>
        <taxon>Gottschalkia</taxon>
    </lineage>
</organism>
<dbReference type="PANTHER" id="PTHR30294">
    <property type="entry name" value="MEMBRANE COMPONENT OF ABC TRANSPORTER YHHJ-RELATED"/>
    <property type="match status" value="1"/>
</dbReference>
<evidence type="ECO:0000256" key="4">
    <source>
        <dbReference type="ARBA" id="ARBA00022989"/>
    </source>
</evidence>
<dbReference type="RefSeq" id="WP_014968000.1">
    <property type="nucleotide sequence ID" value="NC_018664.1"/>
</dbReference>
<proteinExistence type="predicted"/>
<evidence type="ECO:0000313" key="8">
    <source>
        <dbReference type="EMBL" id="AFS78864.1"/>
    </source>
</evidence>
<feature type="transmembrane region" description="Helical" evidence="6">
    <location>
        <begin position="265"/>
        <end position="285"/>
    </location>
</feature>
<dbReference type="Proteomes" id="UP000006094">
    <property type="component" value="Chromosome"/>
</dbReference>
<dbReference type="Pfam" id="PF12698">
    <property type="entry name" value="ABC2_membrane_3"/>
    <property type="match status" value="1"/>
</dbReference>
<feature type="transmembrane region" description="Helical" evidence="6">
    <location>
        <begin position="229"/>
        <end position="253"/>
    </location>
</feature>
<feature type="domain" description="ABC-2 type transporter transmembrane" evidence="7">
    <location>
        <begin position="20"/>
        <end position="369"/>
    </location>
</feature>
<dbReference type="EMBL" id="CP003326">
    <property type="protein sequence ID" value="AFS78864.1"/>
    <property type="molecule type" value="Genomic_DNA"/>
</dbReference>
<dbReference type="KEGG" id="cad:Curi_c18580"/>
<evidence type="ECO:0000256" key="2">
    <source>
        <dbReference type="ARBA" id="ARBA00022475"/>
    </source>
</evidence>
<evidence type="ECO:0000259" key="7">
    <source>
        <dbReference type="Pfam" id="PF12698"/>
    </source>
</evidence>
<dbReference type="AlphaFoldDB" id="K0B008"/>
<evidence type="ECO:0000313" key="9">
    <source>
        <dbReference type="Proteomes" id="UP000006094"/>
    </source>
</evidence>
<keyword evidence="2" id="KW-1003">Cell membrane</keyword>
<dbReference type="PANTHER" id="PTHR30294:SF29">
    <property type="entry name" value="MULTIDRUG ABC TRANSPORTER PERMEASE YBHS-RELATED"/>
    <property type="match status" value="1"/>
</dbReference>
<feature type="transmembrane region" description="Helical" evidence="6">
    <location>
        <begin position="292"/>
        <end position="311"/>
    </location>
</feature>
<evidence type="ECO:0000256" key="1">
    <source>
        <dbReference type="ARBA" id="ARBA00004651"/>
    </source>
</evidence>
<dbReference type="HOGENOM" id="CLU_039483_8_4_9"/>
<feature type="transmembrane region" description="Helical" evidence="6">
    <location>
        <begin position="185"/>
        <end position="208"/>
    </location>
</feature>
<dbReference type="InterPro" id="IPR051449">
    <property type="entry name" value="ABC-2_transporter_component"/>
</dbReference>
<gene>
    <name evidence="8" type="ordered locus">Curi_c18580</name>
</gene>
<protein>
    <submittedName>
        <fullName evidence="8">ABC transporter, type 2</fullName>
    </submittedName>
</protein>
<dbReference type="STRING" id="1128398.Curi_c18580"/>
<evidence type="ECO:0000256" key="5">
    <source>
        <dbReference type="ARBA" id="ARBA00023136"/>
    </source>
</evidence>
<dbReference type="eggNOG" id="COG0842">
    <property type="taxonomic scope" value="Bacteria"/>
</dbReference>
<dbReference type="GO" id="GO:0140359">
    <property type="term" value="F:ABC-type transporter activity"/>
    <property type="evidence" value="ECO:0007669"/>
    <property type="project" value="InterPro"/>
</dbReference>
<feature type="transmembrane region" description="Helical" evidence="6">
    <location>
        <begin position="354"/>
        <end position="372"/>
    </location>
</feature>
<evidence type="ECO:0000256" key="3">
    <source>
        <dbReference type="ARBA" id="ARBA00022692"/>
    </source>
</evidence>
<dbReference type="GO" id="GO:0005886">
    <property type="term" value="C:plasma membrane"/>
    <property type="evidence" value="ECO:0007669"/>
    <property type="project" value="UniProtKB-SubCell"/>
</dbReference>
<reference evidence="8 9" key="1">
    <citation type="journal article" date="2012" name="PLoS ONE">
        <title>The purine-utilizing bacterium Clostridium acidurici 9a: a genome-guided metabolic reconsideration.</title>
        <authorList>
            <person name="Hartwich K."/>
            <person name="Poehlein A."/>
            <person name="Daniel R."/>
        </authorList>
    </citation>
    <scope>NUCLEOTIDE SEQUENCE [LARGE SCALE GENOMIC DNA]</scope>
    <source>
        <strain evidence="9">ATCC 7906 / DSM 604 / BCRC 14475 / CIP 104303 / KCTC 5404 / NCIMB 10678 / 9a</strain>
    </source>
</reference>
<feature type="transmembrane region" description="Helical" evidence="6">
    <location>
        <begin position="20"/>
        <end position="40"/>
    </location>
</feature>
<keyword evidence="4 6" id="KW-1133">Transmembrane helix</keyword>